<evidence type="ECO:0000313" key="10">
    <source>
        <dbReference type="EMBL" id="TEA28059.1"/>
    </source>
</evidence>
<dbReference type="InterPro" id="IPR012340">
    <property type="entry name" value="NA-bd_OB-fold"/>
</dbReference>
<evidence type="ECO:0000256" key="1">
    <source>
        <dbReference type="ARBA" id="ARBA00003065"/>
    </source>
</evidence>
<evidence type="ECO:0000259" key="9">
    <source>
        <dbReference type="Pfam" id="PF11967"/>
    </source>
</evidence>
<dbReference type="InterPro" id="IPR022572">
    <property type="entry name" value="DNA_rep/recomb_RecO_N"/>
</dbReference>
<dbReference type="SUPFAM" id="SSF50249">
    <property type="entry name" value="Nucleic acid-binding proteins"/>
    <property type="match status" value="1"/>
</dbReference>
<gene>
    <name evidence="8 10" type="primary">recO</name>
    <name evidence="10" type="ORF">O970_01155</name>
</gene>
<dbReference type="Pfam" id="PF11967">
    <property type="entry name" value="RecO_N"/>
    <property type="match status" value="1"/>
</dbReference>
<dbReference type="PANTHER" id="PTHR33991">
    <property type="entry name" value="DNA REPAIR PROTEIN RECO"/>
    <property type="match status" value="1"/>
</dbReference>
<dbReference type="Pfam" id="PF02565">
    <property type="entry name" value="RecO_C"/>
    <property type="match status" value="1"/>
</dbReference>
<evidence type="ECO:0000256" key="3">
    <source>
        <dbReference type="ARBA" id="ARBA00021310"/>
    </source>
</evidence>
<evidence type="ECO:0000256" key="2">
    <source>
        <dbReference type="ARBA" id="ARBA00007452"/>
    </source>
</evidence>
<keyword evidence="11" id="KW-1185">Reference proteome</keyword>
<evidence type="ECO:0000256" key="4">
    <source>
        <dbReference type="ARBA" id="ARBA00022763"/>
    </source>
</evidence>
<sequence length="232" mass="26835">MGSNWQRAFVLHSRPYSETSLLIDFFVETKGRVTIIAKGARRKRSAQKGILQPFTPLIIQYSGNSHIKTLKHVEAISLTLPLSRYYLYSAFYVNELIQRVVMAESDTIQLFRAYLDCLQHLACQHHSPEYALRHFELCLLEYLGYQIDFEHCYATGDAIISSMTYQFHPEKGFIASVLNNSNTFKGQEIQALAKRHFANIPILNMAKRFTRMALKPYVGSQPFKSRELFRTK</sequence>
<dbReference type="HAMAP" id="MF_00201">
    <property type="entry name" value="RecO"/>
    <property type="match status" value="1"/>
</dbReference>
<comment type="similarity">
    <text evidence="2 8">Belongs to the RecO family.</text>
</comment>
<dbReference type="GO" id="GO:0006310">
    <property type="term" value="P:DNA recombination"/>
    <property type="evidence" value="ECO:0007669"/>
    <property type="project" value="UniProtKB-UniRule"/>
</dbReference>
<feature type="domain" description="DNA replication/recombination mediator RecO N-terminal" evidence="9">
    <location>
        <begin position="5"/>
        <end position="77"/>
    </location>
</feature>
<evidence type="ECO:0000256" key="7">
    <source>
        <dbReference type="ARBA" id="ARBA00033409"/>
    </source>
</evidence>
<dbReference type="Gene3D" id="1.20.1440.120">
    <property type="entry name" value="Recombination protein O, C-terminal domain"/>
    <property type="match status" value="1"/>
</dbReference>
<protein>
    <recommendedName>
        <fullName evidence="3 8">DNA repair protein RecO</fullName>
    </recommendedName>
    <alternativeName>
        <fullName evidence="7 8">Recombination protein O</fullName>
    </alternativeName>
</protein>
<keyword evidence="5 8" id="KW-0233">DNA recombination</keyword>
<dbReference type="Gene3D" id="2.40.50.140">
    <property type="entry name" value="Nucleic acid-binding proteins"/>
    <property type="match status" value="1"/>
</dbReference>
<dbReference type="SUPFAM" id="SSF57863">
    <property type="entry name" value="ArfGap/RecO-like zinc finger"/>
    <property type="match status" value="1"/>
</dbReference>
<keyword evidence="4 8" id="KW-0227">DNA damage</keyword>
<dbReference type="InterPro" id="IPR042242">
    <property type="entry name" value="RecO_C"/>
</dbReference>
<dbReference type="GO" id="GO:0006302">
    <property type="term" value="P:double-strand break repair"/>
    <property type="evidence" value="ECO:0007669"/>
    <property type="project" value="TreeGrafter"/>
</dbReference>
<dbReference type="InterPro" id="IPR003717">
    <property type="entry name" value="RecO"/>
</dbReference>
<comment type="function">
    <text evidence="1 8">Involved in DNA repair and RecF pathway recombination.</text>
</comment>
<dbReference type="AlphaFoldDB" id="A0AB94IEX1"/>
<dbReference type="EMBL" id="AWGA01000011">
    <property type="protein sequence ID" value="TEA28059.1"/>
    <property type="molecule type" value="Genomic_DNA"/>
</dbReference>
<accession>A0AB94IEX1</accession>
<evidence type="ECO:0000256" key="8">
    <source>
        <dbReference type="HAMAP-Rule" id="MF_00201"/>
    </source>
</evidence>
<proteinExistence type="inferred from homology"/>
<dbReference type="GO" id="GO:0043590">
    <property type="term" value="C:bacterial nucleoid"/>
    <property type="evidence" value="ECO:0007669"/>
    <property type="project" value="TreeGrafter"/>
</dbReference>
<dbReference type="NCBIfam" id="TIGR00613">
    <property type="entry name" value="reco"/>
    <property type="match status" value="1"/>
</dbReference>
<reference evidence="10 11" key="1">
    <citation type="journal article" date="2014" name="Appl. Environ. Microbiol.">
        <title>Genomic features of a bumble bee symbiont reflect its host environment.</title>
        <authorList>
            <person name="Martinson V.G."/>
            <person name="Magoc T."/>
            <person name="Koch H."/>
            <person name="Salzberg S.L."/>
            <person name="Moran N.A."/>
        </authorList>
    </citation>
    <scope>NUCLEOTIDE SEQUENCE [LARGE SCALE GENOMIC DNA]</scope>
    <source>
        <strain evidence="10 11">Bimp</strain>
    </source>
</reference>
<organism evidence="10 11">
    <name type="scientific">Candidatus Schmidhempelia bombi str. Bimp</name>
    <dbReference type="NCBI Taxonomy" id="1387197"/>
    <lineage>
        <taxon>Bacteria</taxon>
        <taxon>Pseudomonadati</taxon>
        <taxon>Pseudomonadota</taxon>
        <taxon>Gammaproteobacteria</taxon>
        <taxon>Orbales</taxon>
        <taxon>Orbaceae</taxon>
        <taxon>Candidatus Schmidhempelia</taxon>
    </lineage>
</organism>
<evidence type="ECO:0000256" key="6">
    <source>
        <dbReference type="ARBA" id="ARBA00023204"/>
    </source>
</evidence>
<comment type="caution">
    <text evidence="10">The sequence shown here is derived from an EMBL/GenBank/DDBJ whole genome shotgun (WGS) entry which is preliminary data.</text>
</comment>
<dbReference type="InterPro" id="IPR037278">
    <property type="entry name" value="ARFGAP/RecO"/>
</dbReference>
<evidence type="ECO:0000313" key="11">
    <source>
        <dbReference type="Proteomes" id="UP000506160"/>
    </source>
</evidence>
<name>A0AB94IEX1_9GAMM</name>
<keyword evidence="6 8" id="KW-0234">DNA repair</keyword>
<dbReference type="Proteomes" id="UP000506160">
    <property type="component" value="Unassembled WGS sequence"/>
</dbReference>
<evidence type="ECO:0000256" key="5">
    <source>
        <dbReference type="ARBA" id="ARBA00023172"/>
    </source>
</evidence>
<dbReference type="PANTHER" id="PTHR33991:SF1">
    <property type="entry name" value="DNA REPAIR PROTEIN RECO"/>
    <property type="match status" value="1"/>
</dbReference>
<dbReference type="RefSeq" id="WP_024495356.1">
    <property type="nucleotide sequence ID" value="NZ_AWGA01000011.1"/>
</dbReference>